<accession>A0A8S1QSB9</accession>
<dbReference type="Proteomes" id="UP000692954">
    <property type="component" value="Unassembled WGS sequence"/>
</dbReference>
<dbReference type="EMBL" id="CAJJDN010000114">
    <property type="protein sequence ID" value="CAD8117714.1"/>
    <property type="molecule type" value="Genomic_DNA"/>
</dbReference>
<protein>
    <submittedName>
        <fullName evidence="1">Uncharacterized protein</fullName>
    </submittedName>
</protein>
<evidence type="ECO:0000313" key="1">
    <source>
        <dbReference type="EMBL" id="CAD8117714.1"/>
    </source>
</evidence>
<dbReference type="AlphaFoldDB" id="A0A8S1QSB9"/>
<keyword evidence="2" id="KW-1185">Reference proteome</keyword>
<name>A0A8S1QSB9_9CILI</name>
<reference evidence="1" key="1">
    <citation type="submission" date="2021-01" db="EMBL/GenBank/DDBJ databases">
        <authorList>
            <consortium name="Genoscope - CEA"/>
            <person name="William W."/>
        </authorList>
    </citation>
    <scope>NUCLEOTIDE SEQUENCE</scope>
</reference>
<proteinExistence type="predicted"/>
<dbReference type="OrthoDB" id="5598268at2759"/>
<gene>
    <name evidence="1" type="ORF">PSON_ATCC_30995.1.T1140182</name>
</gene>
<organism evidence="1 2">
    <name type="scientific">Paramecium sonneborni</name>
    <dbReference type="NCBI Taxonomy" id="65129"/>
    <lineage>
        <taxon>Eukaryota</taxon>
        <taxon>Sar</taxon>
        <taxon>Alveolata</taxon>
        <taxon>Ciliophora</taxon>
        <taxon>Intramacronucleata</taxon>
        <taxon>Oligohymenophorea</taxon>
        <taxon>Peniculida</taxon>
        <taxon>Parameciidae</taxon>
        <taxon>Paramecium</taxon>
    </lineage>
</organism>
<evidence type="ECO:0000313" key="2">
    <source>
        <dbReference type="Proteomes" id="UP000692954"/>
    </source>
</evidence>
<sequence>MMAKLMKLTIPNIIFKIFILKVKMIKKFQTNLKQKQHIPRNIAKPFCWRGSNFKINQMKKQVKRNKVERKNFIIKTLKFGDFPTDINDSQDSDPILKQLFQKNQFGQKNNQLKNQYNFNNMKKSLDRWFIIIIMVHGQNFMFQNNIIHKLIHLLLNIKQQIQRIIKMMNPIVMIKINLKNVLHQYNFVIQKTKIIENIITESIKNGKINAPKQRDFEKYGWFVKQQMRIIIRKIKSMRQHQKKLQLDLNQGL</sequence>
<comment type="caution">
    <text evidence="1">The sequence shown here is derived from an EMBL/GenBank/DDBJ whole genome shotgun (WGS) entry which is preliminary data.</text>
</comment>